<name>A0ABQ5R6H5_9ACTN</name>
<dbReference type="Proteomes" id="UP001144280">
    <property type="component" value="Unassembled WGS sequence"/>
</dbReference>
<organism evidence="2 3">
    <name type="scientific">Phytohabitans aurantiacus</name>
    <dbReference type="NCBI Taxonomy" id="3016789"/>
    <lineage>
        <taxon>Bacteria</taxon>
        <taxon>Bacillati</taxon>
        <taxon>Actinomycetota</taxon>
        <taxon>Actinomycetes</taxon>
        <taxon>Micromonosporales</taxon>
        <taxon>Micromonosporaceae</taxon>
    </lineage>
</organism>
<proteinExistence type="predicted"/>
<dbReference type="PANTHER" id="PTHR43861">
    <property type="entry name" value="TRANS-ACONITATE 2-METHYLTRANSFERASE-RELATED"/>
    <property type="match status" value="1"/>
</dbReference>
<dbReference type="SUPFAM" id="SSF53335">
    <property type="entry name" value="S-adenosyl-L-methionine-dependent methyltransferases"/>
    <property type="match status" value="1"/>
</dbReference>
<dbReference type="PANTHER" id="PTHR43861:SF3">
    <property type="entry name" value="PUTATIVE (AFU_ORTHOLOGUE AFUA_2G14390)-RELATED"/>
    <property type="match status" value="1"/>
</dbReference>
<gene>
    <name evidence="2" type="ORF">Pa4123_76350</name>
</gene>
<dbReference type="InterPro" id="IPR029063">
    <property type="entry name" value="SAM-dependent_MTases_sf"/>
</dbReference>
<evidence type="ECO:0000313" key="2">
    <source>
        <dbReference type="EMBL" id="GLI02357.1"/>
    </source>
</evidence>
<evidence type="ECO:0000256" key="1">
    <source>
        <dbReference type="ARBA" id="ARBA00022679"/>
    </source>
</evidence>
<dbReference type="Pfam" id="PF13489">
    <property type="entry name" value="Methyltransf_23"/>
    <property type="match status" value="1"/>
</dbReference>
<evidence type="ECO:0000313" key="3">
    <source>
        <dbReference type="Proteomes" id="UP001144280"/>
    </source>
</evidence>
<keyword evidence="3" id="KW-1185">Reference proteome</keyword>
<dbReference type="Gene3D" id="3.40.50.150">
    <property type="entry name" value="Vaccinia Virus protein VP39"/>
    <property type="match status" value="1"/>
</dbReference>
<sequence length="214" mass="23839">MRPIVLFERLPAVPDTDRESNPGTDGVDYTDRLQRVTGARWKQVLDVQRPYRWNIRRLNLGRTLDVGCGLGRNLAHLGGNGVGVDHNPTSIAVARAQGLEAYTTEEFFATERGATFDSMLAAHLLEHMPEADARKVIESYLPCVKPGGTAVFITPQERGYASDATHVRFVGFAEAASMCRDLGMTVIKQYSFPFPRFMGKIFTYNEFVTVARLP</sequence>
<protein>
    <recommendedName>
        <fullName evidence="4">Methyltransferase type 11</fullName>
    </recommendedName>
</protein>
<accession>A0ABQ5R6H5</accession>
<keyword evidence="1" id="KW-0808">Transferase</keyword>
<comment type="caution">
    <text evidence="2">The sequence shown here is derived from an EMBL/GenBank/DDBJ whole genome shotgun (WGS) entry which is preliminary data.</text>
</comment>
<dbReference type="EMBL" id="BSDI01000059">
    <property type="protein sequence ID" value="GLI02357.1"/>
    <property type="molecule type" value="Genomic_DNA"/>
</dbReference>
<dbReference type="CDD" id="cd02440">
    <property type="entry name" value="AdoMet_MTases"/>
    <property type="match status" value="1"/>
</dbReference>
<reference evidence="2" key="1">
    <citation type="submission" date="2022-12" db="EMBL/GenBank/DDBJ databases">
        <title>New Phytohabitans aurantiacus sp. RD004123 nov., an actinomycete isolated from soil.</title>
        <authorList>
            <person name="Triningsih D.W."/>
            <person name="Harunari E."/>
            <person name="Igarashi Y."/>
        </authorList>
    </citation>
    <scope>NUCLEOTIDE SEQUENCE</scope>
    <source>
        <strain evidence="2">RD004123</strain>
    </source>
</reference>
<evidence type="ECO:0008006" key="4">
    <source>
        <dbReference type="Google" id="ProtNLM"/>
    </source>
</evidence>